<protein>
    <submittedName>
        <fullName evidence="1">Cof-type HAD-IIB family hydrolase</fullName>
    </submittedName>
</protein>
<dbReference type="PANTHER" id="PTHR10000">
    <property type="entry name" value="PHOSPHOSERINE PHOSPHATASE"/>
    <property type="match status" value="1"/>
</dbReference>
<dbReference type="Proteomes" id="UP000182448">
    <property type="component" value="Unassembled WGS sequence"/>
</dbReference>
<dbReference type="SFLD" id="SFLDS00003">
    <property type="entry name" value="Haloacid_Dehalogenase"/>
    <property type="match status" value="1"/>
</dbReference>
<comment type="caution">
    <text evidence="1">The sequence shown here is derived from an EMBL/GenBank/DDBJ whole genome shotgun (WGS) entry which is preliminary data.</text>
</comment>
<keyword evidence="1" id="KW-0378">Hydrolase</keyword>
<organism evidence="1 4">
    <name type="scientific">Weissella hellenica</name>
    <dbReference type="NCBI Taxonomy" id="46256"/>
    <lineage>
        <taxon>Bacteria</taxon>
        <taxon>Bacillati</taxon>
        <taxon>Bacillota</taxon>
        <taxon>Bacilli</taxon>
        <taxon>Lactobacillales</taxon>
        <taxon>Lactobacillaceae</taxon>
        <taxon>Weissella</taxon>
    </lineage>
</organism>
<evidence type="ECO:0000313" key="4">
    <source>
        <dbReference type="Proteomes" id="UP000585749"/>
    </source>
</evidence>
<reference evidence="2 3" key="1">
    <citation type="submission" date="2016-08" db="EMBL/GenBank/DDBJ databases">
        <authorList>
            <person name="Varghese N."/>
            <person name="Submissions Spin"/>
        </authorList>
    </citation>
    <scope>NUCLEOTIDE SEQUENCE [LARGE SCALE GENOMIC DNA]</scope>
    <source>
        <strain evidence="2 3">R-53116</strain>
    </source>
</reference>
<dbReference type="InterPro" id="IPR036412">
    <property type="entry name" value="HAD-like_sf"/>
</dbReference>
<dbReference type="CDD" id="cd07516">
    <property type="entry name" value="HAD_Pase"/>
    <property type="match status" value="1"/>
</dbReference>
<dbReference type="InterPro" id="IPR000150">
    <property type="entry name" value="Cof"/>
</dbReference>
<dbReference type="Pfam" id="PF08282">
    <property type="entry name" value="Hydrolase_3"/>
    <property type="match status" value="1"/>
</dbReference>
<dbReference type="InterPro" id="IPR023214">
    <property type="entry name" value="HAD_sf"/>
</dbReference>
<dbReference type="Gene3D" id="3.40.50.1000">
    <property type="entry name" value="HAD superfamily/HAD-like"/>
    <property type="match status" value="1"/>
</dbReference>
<evidence type="ECO:0000313" key="1">
    <source>
        <dbReference type="EMBL" id="NKY67504.1"/>
    </source>
</evidence>
<dbReference type="NCBIfam" id="TIGR01484">
    <property type="entry name" value="HAD-SF-IIB"/>
    <property type="match status" value="1"/>
</dbReference>
<gene>
    <name evidence="2" type="ORF">GA0061075_11313</name>
    <name evidence="1" type="ORF">HF960_07525</name>
</gene>
<dbReference type="EMBL" id="FMAW01000013">
    <property type="protein sequence ID" value="SCC05620.1"/>
    <property type="molecule type" value="Genomic_DNA"/>
</dbReference>
<dbReference type="PANTHER" id="PTHR10000:SF8">
    <property type="entry name" value="HAD SUPERFAMILY HYDROLASE-LIKE, TYPE 3"/>
    <property type="match status" value="1"/>
</dbReference>
<dbReference type="Proteomes" id="UP000585749">
    <property type="component" value="Unassembled WGS sequence"/>
</dbReference>
<keyword evidence="3" id="KW-1185">Reference proteome</keyword>
<dbReference type="GO" id="GO:0016791">
    <property type="term" value="F:phosphatase activity"/>
    <property type="evidence" value="ECO:0007669"/>
    <property type="project" value="TreeGrafter"/>
</dbReference>
<proteinExistence type="predicted"/>
<dbReference type="SFLD" id="SFLDG01140">
    <property type="entry name" value="C2.B:_Phosphomannomutase_and_P"/>
    <property type="match status" value="1"/>
</dbReference>
<dbReference type="AlphaFoldDB" id="A0A4Y4G2W2"/>
<dbReference type="GO" id="GO:0005829">
    <property type="term" value="C:cytosol"/>
    <property type="evidence" value="ECO:0007669"/>
    <property type="project" value="TreeGrafter"/>
</dbReference>
<accession>A0A4Y4G2W2</accession>
<dbReference type="EMBL" id="JAAXPM010000012">
    <property type="protein sequence ID" value="NKY67504.1"/>
    <property type="molecule type" value="Genomic_DNA"/>
</dbReference>
<dbReference type="InterPro" id="IPR006379">
    <property type="entry name" value="HAD-SF_hydro_IIB"/>
</dbReference>
<dbReference type="Gene3D" id="3.30.1240.10">
    <property type="match status" value="1"/>
</dbReference>
<dbReference type="SUPFAM" id="SSF56784">
    <property type="entry name" value="HAD-like"/>
    <property type="match status" value="1"/>
</dbReference>
<dbReference type="NCBIfam" id="TIGR00099">
    <property type="entry name" value="Cof-subfamily"/>
    <property type="match status" value="1"/>
</dbReference>
<reference evidence="1 4" key="2">
    <citation type="submission" date="2020-04" db="EMBL/GenBank/DDBJ databases">
        <title>MicrobeNet Type strains.</title>
        <authorList>
            <person name="Nicholson A.C."/>
        </authorList>
    </citation>
    <scope>NUCLEOTIDE SEQUENCE [LARGE SCALE GENOMIC DNA]</scope>
    <source>
        <strain evidence="1 4">CCUG 33494</strain>
    </source>
</reference>
<dbReference type="RefSeq" id="WP_074427791.1">
    <property type="nucleotide sequence ID" value="NZ_BJEG01000013.1"/>
</dbReference>
<evidence type="ECO:0000313" key="3">
    <source>
        <dbReference type="Proteomes" id="UP000182448"/>
    </source>
</evidence>
<dbReference type="OrthoDB" id="9790031at2"/>
<dbReference type="GO" id="GO:0000287">
    <property type="term" value="F:magnesium ion binding"/>
    <property type="evidence" value="ECO:0007669"/>
    <property type="project" value="TreeGrafter"/>
</dbReference>
<evidence type="ECO:0000313" key="2">
    <source>
        <dbReference type="EMBL" id="SCC05620.1"/>
    </source>
</evidence>
<sequence>MTYKMLVSDLDETFLNDDGTIHEENVQTVKRAVAQGFKFVPNTGRSFESVQKMLKQLDLYDQVGEYVISFNGSAIVENKNNQIIATQDMPFTMAKQIFKAGLIDASVDVHIYTLNKLFIYNISDSDKQYLATRGVAYVALKTTDLSFLNMQQPIMKVIFEHPDIQVRHKIHDAVVASVGIDQVEVTYSSDRYVEFNLKGVDKGSASLLLGEKLGITKDEIMAIGDNNNDLKMIKAAGLGISVANGINVVKEAADIVTKRTNNEGAIAEVLNQFVLIGEQ</sequence>
<name>A0A4Y4G2W2_WEIHE</name>